<dbReference type="PANTHER" id="PTHR22550">
    <property type="entry name" value="SPORE GERMINATION PROTEIN"/>
    <property type="match status" value="1"/>
</dbReference>
<feature type="transmembrane region" description="Helical" evidence="5">
    <location>
        <begin position="51"/>
        <end position="74"/>
    </location>
</feature>
<dbReference type="RefSeq" id="WP_326928033.1">
    <property type="nucleotide sequence ID" value="NZ_CP123443.1"/>
</dbReference>
<keyword evidence="4 5" id="KW-0472">Membrane</keyword>
<dbReference type="SUPFAM" id="SSF53300">
    <property type="entry name" value="vWA-like"/>
    <property type="match status" value="1"/>
</dbReference>
<sequence length="334" mass="37248">MFSFTEPVWLLLLLPVPACLFFYFVTLRHRGGLPFSYRVWGAWGFYPRQPLVALLIFSSRLCYILSFILLIVALSRPGISRQEEVYIDTGAAVLFLLDLSPSMAAIDIPPYTRIERAKQAIRDFISNRVNDSIGFVGFGSEAALLWPASLNYDSAIERLEDIHVPSLGQGTAIGLGLAISASHLGKLPNERKILIMLTDGSNNTGEILPEGAAEIIRNKEIEFYIIGLGRAGTQSALIIDPKTERQFRGRLSESYNPERLRKIARIAGGVFYNGMNQKLLQQNMAAIDKAEEGQNNIAIRVKRRSLEQGFIIVTLVLALLGFVIRCVILQEQHL</sequence>
<evidence type="ECO:0000259" key="6">
    <source>
        <dbReference type="PROSITE" id="PS50234"/>
    </source>
</evidence>
<evidence type="ECO:0000256" key="5">
    <source>
        <dbReference type="SAM" id="Phobius"/>
    </source>
</evidence>
<gene>
    <name evidence="7" type="ORF">P0082_02965</name>
</gene>
<evidence type="ECO:0000256" key="1">
    <source>
        <dbReference type="ARBA" id="ARBA00022475"/>
    </source>
</evidence>
<dbReference type="PROSITE" id="PS50234">
    <property type="entry name" value="VWFA"/>
    <property type="match status" value="1"/>
</dbReference>
<dbReference type="SMART" id="SM00327">
    <property type="entry name" value="VWA"/>
    <property type="match status" value="1"/>
</dbReference>
<evidence type="ECO:0000256" key="2">
    <source>
        <dbReference type="ARBA" id="ARBA00022692"/>
    </source>
</evidence>
<accession>A0ABY8MKW4</accession>
<evidence type="ECO:0000256" key="3">
    <source>
        <dbReference type="ARBA" id="ARBA00022989"/>
    </source>
</evidence>
<keyword evidence="3 5" id="KW-1133">Transmembrane helix</keyword>
<evidence type="ECO:0000313" key="8">
    <source>
        <dbReference type="Proteomes" id="UP001228690"/>
    </source>
</evidence>
<dbReference type="EMBL" id="CP123443">
    <property type="protein sequence ID" value="WGK69838.1"/>
    <property type="molecule type" value="Genomic_DNA"/>
</dbReference>
<dbReference type="Pfam" id="PF13519">
    <property type="entry name" value="VWA_2"/>
    <property type="match status" value="1"/>
</dbReference>
<reference evidence="7 8" key="1">
    <citation type="submission" date="2023-04" db="EMBL/GenBank/DDBJ databases">
        <title>Spirochaete genome identified in red abalone sample constitutes a novel genus.</title>
        <authorList>
            <person name="Sharma S.P."/>
            <person name="Purcell C.M."/>
            <person name="Hyde J.R."/>
            <person name="Severin A.J."/>
        </authorList>
    </citation>
    <scope>NUCLEOTIDE SEQUENCE [LARGE SCALE GENOMIC DNA]</scope>
    <source>
        <strain evidence="7 8">SP-2023</strain>
    </source>
</reference>
<feature type="transmembrane region" description="Helical" evidence="5">
    <location>
        <begin position="7"/>
        <end position="25"/>
    </location>
</feature>
<feature type="transmembrane region" description="Helical" evidence="5">
    <location>
        <begin position="310"/>
        <end position="330"/>
    </location>
</feature>
<organism evidence="7 8">
    <name type="scientific">Candidatus Haliotispira prima</name>
    <dbReference type="NCBI Taxonomy" id="3034016"/>
    <lineage>
        <taxon>Bacteria</taxon>
        <taxon>Pseudomonadati</taxon>
        <taxon>Spirochaetota</taxon>
        <taxon>Spirochaetia</taxon>
        <taxon>Spirochaetales</taxon>
        <taxon>Spirochaetaceae</taxon>
        <taxon>Candidatus Haliotispira</taxon>
    </lineage>
</organism>
<keyword evidence="8" id="KW-1185">Reference proteome</keyword>
<evidence type="ECO:0000256" key="4">
    <source>
        <dbReference type="ARBA" id="ARBA00023136"/>
    </source>
</evidence>
<dbReference type="InterPro" id="IPR036465">
    <property type="entry name" value="vWFA_dom_sf"/>
</dbReference>
<dbReference type="PANTHER" id="PTHR22550:SF5">
    <property type="entry name" value="LEUCINE ZIPPER PROTEIN 4"/>
    <property type="match status" value="1"/>
</dbReference>
<dbReference type="Proteomes" id="UP001228690">
    <property type="component" value="Chromosome"/>
</dbReference>
<dbReference type="InterPro" id="IPR002035">
    <property type="entry name" value="VWF_A"/>
</dbReference>
<protein>
    <submittedName>
        <fullName evidence="7">VWA domain-containing protein</fullName>
    </submittedName>
</protein>
<evidence type="ECO:0000313" key="7">
    <source>
        <dbReference type="EMBL" id="WGK69838.1"/>
    </source>
</evidence>
<proteinExistence type="predicted"/>
<keyword evidence="2 5" id="KW-0812">Transmembrane</keyword>
<feature type="domain" description="VWFA" evidence="6">
    <location>
        <begin position="92"/>
        <end position="297"/>
    </location>
</feature>
<dbReference type="Gene3D" id="3.40.50.410">
    <property type="entry name" value="von Willebrand factor, type A domain"/>
    <property type="match status" value="1"/>
</dbReference>
<name>A0ABY8MKW4_9SPIO</name>
<keyword evidence="1" id="KW-1003">Cell membrane</keyword>
<dbReference type="InterPro" id="IPR050768">
    <property type="entry name" value="UPF0353/GerABKA_families"/>
</dbReference>